<dbReference type="AlphaFoldDB" id="A0A6H5IC30"/>
<evidence type="ECO:0000256" key="1">
    <source>
        <dbReference type="SAM" id="MobiDB-lite"/>
    </source>
</evidence>
<feature type="region of interest" description="Disordered" evidence="1">
    <location>
        <begin position="103"/>
        <end position="166"/>
    </location>
</feature>
<organism evidence="2 3">
    <name type="scientific">Trichogramma brassicae</name>
    <dbReference type="NCBI Taxonomy" id="86971"/>
    <lineage>
        <taxon>Eukaryota</taxon>
        <taxon>Metazoa</taxon>
        <taxon>Ecdysozoa</taxon>
        <taxon>Arthropoda</taxon>
        <taxon>Hexapoda</taxon>
        <taxon>Insecta</taxon>
        <taxon>Pterygota</taxon>
        <taxon>Neoptera</taxon>
        <taxon>Endopterygota</taxon>
        <taxon>Hymenoptera</taxon>
        <taxon>Apocrita</taxon>
        <taxon>Proctotrupomorpha</taxon>
        <taxon>Chalcidoidea</taxon>
        <taxon>Trichogrammatidae</taxon>
        <taxon>Trichogramma</taxon>
    </lineage>
</organism>
<gene>
    <name evidence="2" type="ORF">TBRA_LOCUS7461</name>
</gene>
<dbReference type="EMBL" id="CADCXV010000794">
    <property type="protein sequence ID" value="CAB0035569.1"/>
    <property type="molecule type" value="Genomic_DNA"/>
</dbReference>
<reference evidence="2 3" key="1">
    <citation type="submission" date="2020-02" db="EMBL/GenBank/DDBJ databases">
        <authorList>
            <person name="Ferguson B K."/>
        </authorList>
    </citation>
    <scope>NUCLEOTIDE SEQUENCE [LARGE SCALE GENOMIC DNA]</scope>
</reference>
<protein>
    <submittedName>
        <fullName evidence="2">Uncharacterized protein</fullName>
    </submittedName>
</protein>
<dbReference type="Proteomes" id="UP000479190">
    <property type="component" value="Unassembled WGS sequence"/>
</dbReference>
<accession>A0A6H5IC30</accession>
<sequence>MVPRHQEVLRRGDTRRKECVQLGSVGQHPRRSTPFARTRLLAENNRQLLLGKSARLHHGRRSRVLRKSQQEFHRGQYWARSCGTLCMTRSCASTSMAMFVSSVSRGRHRSGGCRQASMADRTRSKRCDSTGARSAPGSQLTKRLTTRRRLCSSQAAGKKWKPSPSR</sequence>
<feature type="non-terminal residue" evidence="2">
    <location>
        <position position="166"/>
    </location>
</feature>
<keyword evidence="3" id="KW-1185">Reference proteome</keyword>
<evidence type="ECO:0000313" key="3">
    <source>
        <dbReference type="Proteomes" id="UP000479190"/>
    </source>
</evidence>
<name>A0A6H5IC30_9HYME</name>
<evidence type="ECO:0000313" key="2">
    <source>
        <dbReference type="EMBL" id="CAB0035569.1"/>
    </source>
</evidence>
<proteinExistence type="predicted"/>